<evidence type="ECO:0000256" key="2">
    <source>
        <dbReference type="ARBA" id="ARBA00004123"/>
    </source>
</evidence>
<dbReference type="InterPro" id="IPR004843">
    <property type="entry name" value="Calcineurin-like_PHP"/>
</dbReference>
<comment type="subcellular location">
    <subcellularLocation>
        <location evidence="3">Chromosome</location>
    </subcellularLocation>
    <subcellularLocation>
        <location evidence="2">Nucleus</location>
    </subcellularLocation>
</comment>
<dbReference type="InterPro" id="IPR007281">
    <property type="entry name" value="Mre11_DNA-bd"/>
</dbReference>
<gene>
    <name evidence="18" type="ORF">BJ085DRAFT_19790</name>
</gene>
<evidence type="ECO:0000313" key="18">
    <source>
        <dbReference type="EMBL" id="RKP38050.1"/>
    </source>
</evidence>
<dbReference type="FunFam" id="3.60.21.10:FF:000011">
    <property type="entry name" value="Double-strand break repair protein"/>
    <property type="match status" value="1"/>
</dbReference>
<keyword evidence="6 16" id="KW-0540">Nuclease</keyword>
<dbReference type="InterPro" id="IPR003701">
    <property type="entry name" value="Mre11"/>
</dbReference>
<evidence type="ECO:0000256" key="6">
    <source>
        <dbReference type="ARBA" id="ARBA00022722"/>
    </source>
</evidence>
<dbReference type="GO" id="GO:0000014">
    <property type="term" value="F:single-stranded DNA endodeoxyribonuclease activity"/>
    <property type="evidence" value="ECO:0007669"/>
    <property type="project" value="TreeGrafter"/>
</dbReference>
<evidence type="ECO:0000256" key="13">
    <source>
        <dbReference type="ARBA" id="ARBA00023211"/>
    </source>
</evidence>
<protein>
    <submittedName>
        <fullName evidence="18">Meiotic recombination protein</fullName>
    </submittedName>
</protein>
<keyword evidence="12 16" id="KW-0234">DNA repair</keyword>
<dbReference type="GO" id="GO:0030870">
    <property type="term" value="C:Mre11 complex"/>
    <property type="evidence" value="ECO:0007669"/>
    <property type="project" value="InterPro"/>
</dbReference>
<dbReference type="SMART" id="SM01347">
    <property type="entry name" value="Mre11_DNA_bind"/>
    <property type="match status" value="1"/>
</dbReference>
<dbReference type="GO" id="GO:0007095">
    <property type="term" value="P:mitotic G2 DNA damage checkpoint signaling"/>
    <property type="evidence" value="ECO:0007669"/>
    <property type="project" value="TreeGrafter"/>
</dbReference>
<dbReference type="NCBIfam" id="TIGR00583">
    <property type="entry name" value="mre11"/>
    <property type="match status" value="1"/>
</dbReference>
<keyword evidence="10 16" id="KW-0378">Hydrolase</keyword>
<keyword evidence="11 16" id="KW-0269">Exonuclease</keyword>
<dbReference type="GO" id="GO:0006303">
    <property type="term" value="P:double-strand break repair via nonhomologous end joining"/>
    <property type="evidence" value="ECO:0007669"/>
    <property type="project" value="TreeGrafter"/>
</dbReference>
<evidence type="ECO:0000256" key="5">
    <source>
        <dbReference type="ARBA" id="ARBA00022454"/>
    </source>
</evidence>
<dbReference type="SUPFAM" id="SSF56300">
    <property type="entry name" value="Metallo-dependent phosphatases"/>
    <property type="match status" value="1"/>
</dbReference>
<dbReference type="Gene3D" id="3.60.21.10">
    <property type="match status" value="1"/>
</dbReference>
<evidence type="ECO:0000313" key="19">
    <source>
        <dbReference type="Proteomes" id="UP000268162"/>
    </source>
</evidence>
<evidence type="ECO:0000256" key="15">
    <source>
        <dbReference type="ARBA" id="ARBA00023254"/>
    </source>
</evidence>
<comment type="cofactor">
    <cofactor evidence="1">
        <name>Mn(2+)</name>
        <dbReference type="ChEBI" id="CHEBI:29035"/>
    </cofactor>
</comment>
<keyword evidence="8 16" id="KW-0255">Endonuclease</keyword>
<dbReference type="Proteomes" id="UP000268162">
    <property type="component" value="Unassembled WGS sequence"/>
</dbReference>
<dbReference type="PANTHER" id="PTHR10139:SF1">
    <property type="entry name" value="DOUBLE-STRAND BREAK REPAIR PROTEIN MRE11"/>
    <property type="match status" value="1"/>
</dbReference>
<keyword evidence="13 16" id="KW-0464">Manganese</keyword>
<organism evidence="18 19">
    <name type="scientific">Dimargaris cristalligena</name>
    <dbReference type="NCBI Taxonomy" id="215637"/>
    <lineage>
        <taxon>Eukaryota</taxon>
        <taxon>Fungi</taxon>
        <taxon>Fungi incertae sedis</taxon>
        <taxon>Zoopagomycota</taxon>
        <taxon>Kickxellomycotina</taxon>
        <taxon>Dimargaritomycetes</taxon>
        <taxon>Dimargaritales</taxon>
        <taxon>Dimargaritaceae</taxon>
        <taxon>Dimargaris</taxon>
    </lineage>
</organism>
<evidence type="ECO:0000256" key="9">
    <source>
        <dbReference type="ARBA" id="ARBA00022763"/>
    </source>
</evidence>
<dbReference type="Pfam" id="PF00149">
    <property type="entry name" value="Metallophos"/>
    <property type="match status" value="1"/>
</dbReference>
<evidence type="ECO:0000256" key="4">
    <source>
        <dbReference type="ARBA" id="ARBA00009028"/>
    </source>
</evidence>
<dbReference type="GO" id="GO:0000723">
    <property type="term" value="P:telomere maintenance"/>
    <property type="evidence" value="ECO:0007669"/>
    <property type="project" value="TreeGrafter"/>
</dbReference>
<dbReference type="InterPro" id="IPR038487">
    <property type="entry name" value="Mre11_capping_dom"/>
</dbReference>
<evidence type="ECO:0000256" key="1">
    <source>
        <dbReference type="ARBA" id="ARBA00001936"/>
    </source>
</evidence>
<keyword evidence="14 16" id="KW-0539">Nucleus</keyword>
<dbReference type="Pfam" id="PF04152">
    <property type="entry name" value="Mre11_DNA_bind"/>
    <property type="match status" value="1"/>
</dbReference>
<dbReference type="InterPro" id="IPR041796">
    <property type="entry name" value="Mre11_N"/>
</dbReference>
<evidence type="ECO:0000256" key="11">
    <source>
        <dbReference type="ARBA" id="ARBA00022839"/>
    </source>
</evidence>
<dbReference type="PANTHER" id="PTHR10139">
    <property type="entry name" value="DOUBLE-STRAND BREAK REPAIR PROTEIN MRE11"/>
    <property type="match status" value="1"/>
</dbReference>
<dbReference type="GO" id="GO:0000724">
    <property type="term" value="P:double-strand break repair via homologous recombination"/>
    <property type="evidence" value="ECO:0007669"/>
    <property type="project" value="TreeGrafter"/>
</dbReference>
<keyword evidence="5" id="KW-0158">Chromosome</keyword>
<dbReference type="AlphaFoldDB" id="A0A4P9ZZ29"/>
<dbReference type="GO" id="GO:0097552">
    <property type="term" value="P:mitochondrial double-strand break repair via homologous recombination"/>
    <property type="evidence" value="ECO:0007669"/>
    <property type="project" value="TreeGrafter"/>
</dbReference>
<evidence type="ECO:0000256" key="8">
    <source>
        <dbReference type="ARBA" id="ARBA00022759"/>
    </source>
</evidence>
<evidence type="ECO:0000256" key="14">
    <source>
        <dbReference type="ARBA" id="ARBA00023242"/>
    </source>
</evidence>
<reference evidence="19" key="1">
    <citation type="journal article" date="2018" name="Nat. Microbiol.">
        <title>Leveraging single-cell genomics to expand the fungal tree of life.</title>
        <authorList>
            <person name="Ahrendt S.R."/>
            <person name="Quandt C.A."/>
            <person name="Ciobanu D."/>
            <person name="Clum A."/>
            <person name="Salamov A."/>
            <person name="Andreopoulos B."/>
            <person name="Cheng J.F."/>
            <person name="Woyke T."/>
            <person name="Pelin A."/>
            <person name="Henrissat B."/>
            <person name="Reynolds N.K."/>
            <person name="Benny G.L."/>
            <person name="Smith M.E."/>
            <person name="James T.Y."/>
            <person name="Grigoriev I.V."/>
        </authorList>
    </citation>
    <scope>NUCLEOTIDE SEQUENCE [LARGE SCALE GENOMIC DNA]</scope>
    <source>
        <strain evidence="19">RSA 468</strain>
    </source>
</reference>
<dbReference type="GO" id="GO:0031573">
    <property type="term" value="P:mitotic intra-S DNA damage checkpoint signaling"/>
    <property type="evidence" value="ECO:0007669"/>
    <property type="project" value="TreeGrafter"/>
</dbReference>
<dbReference type="EMBL" id="ML002411">
    <property type="protein sequence ID" value="RKP38050.1"/>
    <property type="molecule type" value="Genomic_DNA"/>
</dbReference>
<dbReference type="InterPro" id="IPR029052">
    <property type="entry name" value="Metallo-depent_PP-like"/>
</dbReference>
<dbReference type="STRING" id="215637.A0A4P9ZZ29"/>
<dbReference type="GO" id="GO:0030145">
    <property type="term" value="F:manganese ion binding"/>
    <property type="evidence" value="ECO:0007669"/>
    <property type="project" value="InterPro"/>
</dbReference>
<keyword evidence="15 16" id="KW-0469">Meiosis</keyword>
<evidence type="ECO:0000256" key="7">
    <source>
        <dbReference type="ARBA" id="ARBA00022723"/>
    </source>
</evidence>
<dbReference type="CDD" id="cd00840">
    <property type="entry name" value="MPP_Mre11_N"/>
    <property type="match status" value="1"/>
</dbReference>
<dbReference type="GO" id="GO:0008296">
    <property type="term" value="F:3'-5'-DNA exonuclease activity"/>
    <property type="evidence" value="ECO:0007669"/>
    <property type="project" value="InterPro"/>
</dbReference>
<evidence type="ECO:0000256" key="3">
    <source>
        <dbReference type="ARBA" id="ARBA00004286"/>
    </source>
</evidence>
<evidence type="ECO:0000256" key="10">
    <source>
        <dbReference type="ARBA" id="ARBA00022801"/>
    </source>
</evidence>
<name>A0A4P9ZZ29_9FUNG</name>
<feature type="domain" description="Mre11 DNA-binding" evidence="17">
    <location>
        <begin position="289"/>
        <end position="465"/>
    </location>
</feature>
<dbReference type="GO" id="GO:0035861">
    <property type="term" value="C:site of double-strand break"/>
    <property type="evidence" value="ECO:0007669"/>
    <property type="project" value="TreeGrafter"/>
</dbReference>
<comment type="similarity">
    <text evidence="4 16">Belongs to the MRE11/RAD32 family.</text>
</comment>
<dbReference type="Gene3D" id="3.30.110.110">
    <property type="entry name" value="Mre11, capping domain"/>
    <property type="match status" value="1"/>
</dbReference>
<sequence>MDTEPENTLRLLLATDNHLGYLEKDPVRKDDSFLAFEEILSIAQREKVDMILLGGDLFHDNRPSRKALFTTMKLFRQYCMGDQPSAVRFCSDASATLENSFGSVNYQDPNLNVGIPVFTIHGNHDDPTGDGNLSAIDLLSVTGQLNYFGKSQQVDRVEIKPLLLQKGSTKLALYGLGNIRDERLHRTFLSKKVNTIRPETTPADWFNLLVLHQNRIAHGPTNFIPEEFLDSLFDLVMWGHEHECRIDPEPNSTRGFAVTQPGSSVATSLCDGESRTKHVALLSLHQRDYRLRKIRLKFVRPFLLEDVALRDIPGLEPLDERGTMNFLRKKVDDMIERTMTTWLSEMGYGFDQNDLPEGLRCMQLPLIRLRVDYSGGFTSFNPQRFGMHYTDRVANPKDIIYYHRRKVTNGPPSRTSLKSGTAADQPASVEDIDSVGIEDLINEFLEGQVLDVFIDRELNEAVRLFVDKEEPHAIVQ</sequence>
<proteinExistence type="inferred from homology"/>
<keyword evidence="7" id="KW-0479">Metal-binding</keyword>
<dbReference type="GO" id="GO:0042138">
    <property type="term" value="P:meiotic DNA double-strand break formation"/>
    <property type="evidence" value="ECO:0007669"/>
    <property type="project" value="TreeGrafter"/>
</dbReference>
<accession>A0A4P9ZZ29</accession>
<keyword evidence="19" id="KW-1185">Reference proteome</keyword>
<keyword evidence="9 16" id="KW-0227">DNA damage</keyword>
<evidence type="ECO:0000259" key="17">
    <source>
        <dbReference type="SMART" id="SM01347"/>
    </source>
</evidence>
<evidence type="ECO:0000256" key="12">
    <source>
        <dbReference type="ARBA" id="ARBA00023204"/>
    </source>
</evidence>
<evidence type="ECO:0000256" key="16">
    <source>
        <dbReference type="RuleBase" id="RU003447"/>
    </source>
</evidence>